<dbReference type="InterPro" id="IPR036890">
    <property type="entry name" value="HATPase_C_sf"/>
</dbReference>
<comment type="caution">
    <text evidence="10">The sequence shown here is derived from an EMBL/GenBank/DDBJ whole genome shotgun (WGS) entry which is preliminary data.</text>
</comment>
<dbReference type="InterPro" id="IPR000014">
    <property type="entry name" value="PAS"/>
</dbReference>
<dbReference type="InterPro" id="IPR035965">
    <property type="entry name" value="PAS-like_dom_sf"/>
</dbReference>
<dbReference type="AlphaFoldDB" id="A0A398DGN6"/>
<evidence type="ECO:0000313" key="10">
    <source>
        <dbReference type="EMBL" id="RIE14692.1"/>
    </source>
</evidence>
<dbReference type="InterPro" id="IPR004358">
    <property type="entry name" value="Sig_transdc_His_kin-like_C"/>
</dbReference>
<feature type="transmembrane region" description="Helical" evidence="7">
    <location>
        <begin position="7"/>
        <end position="29"/>
    </location>
</feature>
<accession>A0A398DGN6</accession>
<dbReference type="PANTHER" id="PTHR43047">
    <property type="entry name" value="TWO-COMPONENT HISTIDINE PROTEIN KINASE"/>
    <property type="match status" value="1"/>
</dbReference>
<evidence type="ECO:0000256" key="6">
    <source>
        <dbReference type="SAM" id="MobiDB-lite"/>
    </source>
</evidence>
<dbReference type="RefSeq" id="WP_119119324.1">
    <property type="nucleotide sequence ID" value="NZ_QXIU01000046.1"/>
</dbReference>
<dbReference type="SUPFAM" id="SSF47384">
    <property type="entry name" value="Homodimeric domain of signal transducing histidine kinase"/>
    <property type="match status" value="1"/>
</dbReference>
<evidence type="ECO:0000256" key="7">
    <source>
        <dbReference type="SAM" id="Phobius"/>
    </source>
</evidence>
<feature type="domain" description="Histidine kinase" evidence="8">
    <location>
        <begin position="367"/>
        <end position="575"/>
    </location>
</feature>
<feature type="domain" description="PAS" evidence="9">
    <location>
        <begin position="246"/>
        <end position="297"/>
    </location>
</feature>
<keyword evidence="7" id="KW-0472">Membrane</keyword>
<dbReference type="InterPro" id="IPR003661">
    <property type="entry name" value="HisK_dim/P_dom"/>
</dbReference>
<name>A0A398DGN6_9BACT</name>
<evidence type="ECO:0000256" key="1">
    <source>
        <dbReference type="ARBA" id="ARBA00000085"/>
    </source>
</evidence>
<dbReference type="SMART" id="SM00091">
    <property type="entry name" value="PAS"/>
    <property type="match status" value="1"/>
</dbReference>
<dbReference type="GO" id="GO:0000155">
    <property type="term" value="F:phosphorelay sensor kinase activity"/>
    <property type="evidence" value="ECO:0007669"/>
    <property type="project" value="InterPro"/>
</dbReference>
<dbReference type="FunFam" id="3.30.565.10:FF:000006">
    <property type="entry name" value="Sensor histidine kinase WalK"/>
    <property type="match status" value="1"/>
</dbReference>
<gene>
    <name evidence="10" type="ORF">SMC5_01640</name>
</gene>
<dbReference type="SUPFAM" id="SSF55785">
    <property type="entry name" value="PYP-like sensor domain (PAS domain)"/>
    <property type="match status" value="1"/>
</dbReference>
<evidence type="ECO:0000313" key="11">
    <source>
        <dbReference type="Proteomes" id="UP000266489"/>
    </source>
</evidence>
<keyword evidence="3" id="KW-0597">Phosphoprotein</keyword>
<keyword evidence="5" id="KW-0418">Kinase</keyword>
<evidence type="ECO:0000256" key="4">
    <source>
        <dbReference type="ARBA" id="ARBA00022679"/>
    </source>
</evidence>
<dbReference type="GO" id="GO:0005886">
    <property type="term" value="C:plasma membrane"/>
    <property type="evidence" value="ECO:0007669"/>
    <property type="project" value="TreeGrafter"/>
</dbReference>
<dbReference type="CDD" id="cd00075">
    <property type="entry name" value="HATPase"/>
    <property type="match status" value="1"/>
</dbReference>
<evidence type="ECO:0000256" key="3">
    <source>
        <dbReference type="ARBA" id="ARBA00022553"/>
    </source>
</evidence>
<dbReference type="PROSITE" id="PS50109">
    <property type="entry name" value="HIS_KIN"/>
    <property type="match status" value="1"/>
</dbReference>
<dbReference type="Pfam" id="PF08448">
    <property type="entry name" value="PAS_4"/>
    <property type="match status" value="1"/>
</dbReference>
<dbReference type="Proteomes" id="UP000266489">
    <property type="component" value="Unassembled WGS sequence"/>
</dbReference>
<comment type="catalytic activity">
    <reaction evidence="1">
        <text>ATP + protein L-histidine = ADP + protein N-phospho-L-histidine.</text>
        <dbReference type="EC" id="2.7.13.3"/>
    </reaction>
</comment>
<dbReference type="SMART" id="SM00388">
    <property type="entry name" value="HisKA"/>
    <property type="match status" value="1"/>
</dbReference>
<keyword evidence="4" id="KW-0808">Transferase</keyword>
<dbReference type="SUPFAM" id="SSF55874">
    <property type="entry name" value="ATPase domain of HSP90 chaperone/DNA topoisomerase II/histidine kinase"/>
    <property type="match status" value="1"/>
</dbReference>
<dbReference type="Gene3D" id="1.10.287.130">
    <property type="match status" value="1"/>
</dbReference>
<keyword evidence="7" id="KW-0812">Transmembrane</keyword>
<dbReference type="InterPro" id="IPR036097">
    <property type="entry name" value="HisK_dim/P_sf"/>
</dbReference>
<dbReference type="InterPro" id="IPR003594">
    <property type="entry name" value="HATPase_dom"/>
</dbReference>
<sequence length="595" mass="64160">MIRGRPYALRVFSAVLIVASLVLATALVIEVASVHYQANLDETSRLEASALLLSDRYVAALHAGSPAALLVRGNLPAGLRLTILDARGSAIADSKFDPGSITNRIADPEVKQAAAVGVGVVVSYRIESGQRERTVCVAIKDTGSLIGFAVASSPVGLTWQSASGTFSWALPLLLVVSALWLVLAVILVRLATRPISDLADALERHSVQSLAGLAMRADVTELGRAQRASYALLQESEVLIEREHLQSSALSAVLDAVPQAIAILDSTGAVLSANTQFDQFVGADALPVAGHHIAELIALPDCLAAIDRCVSEHQPQTVVAEDHGRYYSCSVHELDGKAFRQRRALVVLEDITDAMALPRIKADFVTNASHELKTPLTAIRGYLELLREEPGNAHYLDIVERNVDRLIALSSDISLLSRLENKAPEIELVDVSELQHDLTELFDKQGRETGVALRFSVNSEGRFLYGDRLMLLQMFINMIENAYHFTQAGAITVSATADVSHIILSVSDTGQGIPAKDLPRIFERFYSRASDHGRPGTGLGLAIVKRIVFAHNGTIDVESTINKGTTFVIHIPKNLGPRRPAATSGQPSDTKREDL</sequence>
<dbReference type="Pfam" id="PF00512">
    <property type="entry name" value="HisKA"/>
    <property type="match status" value="1"/>
</dbReference>
<dbReference type="Pfam" id="PF02518">
    <property type="entry name" value="HATPase_c"/>
    <property type="match status" value="1"/>
</dbReference>
<evidence type="ECO:0000256" key="2">
    <source>
        <dbReference type="ARBA" id="ARBA00012438"/>
    </source>
</evidence>
<dbReference type="InterPro" id="IPR013656">
    <property type="entry name" value="PAS_4"/>
</dbReference>
<keyword evidence="7" id="KW-1133">Transmembrane helix</keyword>
<protein>
    <recommendedName>
        <fullName evidence="2">histidine kinase</fullName>
        <ecNumber evidence="2">2.7.13.3</ecNumber>
    </recommendedName>
</protein>
<dbReference type="InterPro" id="IPR005467">
    <property type="entry name" value="His_kinase_dom"/>
</dbReference>
<evidence type="ECO:0000256" key="5">
    <source>
        <dbReference type="ARBA" id="ARBA00022777"/>
    </source>
</evidence>
<dbReference type="SMART" id="SM00387">
    <property type="entry name" value="HATPase_c"/>
    <property type="match status" value="1"/>
</dbReference>
<proteinExistence type="predicted"/>
<reference evidence="10 11" key="1">
    <citation type="submission" date="2018-09" db="EMBL/GenBank/DDBJ databases">
        <title>Discovery and Ecogenomic Context for Candidatus Cryosericales, a Global Caldiserica Order Active in Thawing Permafrost.</title>
        <authorList>
            <person name="Martinez M.A."/>
            <person name="Woodcroft B.J."/>
            <person name="Ignacio Espinoza J.C."/>
            <person name="Zayed A."/>
            <person name="Singleton C.M."/>
            <person name="Boyd J."/>
            <person name="Li Y.-F."/>
            <person name="Purvine S."/>
            <person name="Maughan H."/>
            <person name="Hodgkins S.B."/>
            <person name="Anderson D."/>
            <person name="Sederholm M."/>
            <person name="Temperton B."/>
            <person name="Saleska S.R."/>
            <person name="Tyson G.W."/>
            <person name="Rich V.I."/>
        </authorList>
    </citation>
    <scope>NUCLEOTIDE SEQUENCE [LARGE SCALE GENOMIC DNA]</scope>
    <source>
        <strain evidence="10 11">SMC5</strain>
    </source>
</reference>
<dbReference type="EC" id="2.7.13.3" evidence="2"/>
<dbReference type="Gene3D" id="3.30.450.20">
    <property type="entry name" value="PAS domain"/>
    <property type="match status" value="1"/>
</dbReference>
<dbReference type="PANTHER" id="PTHR43047:SF72">
    <property type="entry name" value="OSMOSENSING HISTIDINE PROTEIN KINASE SLN1"/>
    <property type="match status" value="1"/>
</dbReference>
<dbReference type="GO" id="GO:0009927">
    <property type="term" value="F:histidine phosphotransfer kinase activity"/>
    <property type="evidence" value="ECO:0007669"/>
    <property type="project" value="TreeGrafter"/>
</dbReference>
<evidence type="ECO:0000259" key="8">
    <source>
        <dbReference type="PROSITE" id="PS50109"/>
    </source>
</evidence>
<dbReference type="CDD" id="cd00082">
    <property type="entry name" value="HisKA"/>
    <property type="match status" value="1"/>
</dbReference>
<dbReference type="Gene3D" id="3.30.565.10">
    <property type="entry name" value="Histidine kinase-like ATPase, C-terminal domain"/>
    <property type="match status" value="1"/>
</dbReference>
<evidence type="ECO:0000259" key="9">
    <source>
        <dbReference type="PROSITE" id="PS50112"/>
    </source>
</evidence>
<dbReference type="PRINTS" id="PR00344">
    <property type="entry name" value="BCTRLSENSOR"/>
</dbReference>
<dbReference type="EMBL" id="QXIU01000046">
    <property type="protein sequence ID" value="RIE14692.1"/>
    <property type="molecule type" value="Genomic_DNA"/>
</dbReference>
<organism evidence="10 11">
    <name type="scientific">Candidatus Cryosericum odellii</name>
    <dbReference type="NCBI Taxonomy" id="2290917"/>
    <lineage>
        <taxon>Bacteria</taxon>
        <taxon>Pseudomonadati</taxon>
        <taxon>Caldisericota/Cryosericota group</taxon>
        <taxon>Candidatus Cryosericota</taxon>
        <taxon>Candidatus Cryosericia</taxon>
        <taxon>Candidatus Cryosericales</taxon>
        <taxon>Candidatus Cryosericaceae</taxon>
        <taxon>Candidatus Cryosericum</taxon>
    </lineage>
</organism>
<feature type="region of interest" description="Disordered" evidence="6">
    <location>
        <begin position="573"/>
        <end position="595"/>
    </location>
</feature>
<dbReference type="OrthoDB" id="9806130at2"/>
<feature type="transmembrane region" description="Helical" evidence="7">
    <location>
        <begin position="168"/>
        <end position="188"/>
    </location>
</feature>
<dbReference type="PROSITE" id="PS50112">
    <property type="entry name" value="PAS"/>
    <property type="match status" value="1"/>
</dbReference>